<dbReference type="GO" id="GO:0003864">
    <property type="term" value="F:3-methyl-2-oxobutanoate hydroxymethyltransferase activity"/>
    <property type="evidence" value="ECO:0007669"/>
    <property type="project" value="UniProtKB-EC"/>
</dbReference>
<dbReference type="PIRSF" id="PIRSF000388">
    <property type="entry name" value="Pantoate_hydroxy_MeTrfase"/>
    <property type="match status" value="1"/>
</dbReference>
<protein>
    <recommendedName>
        <fullName evidence="2">3-methyl-2-oxobutanoate hydroxymethyltransferase</fullName>
        <ecNumber evidence="2">2.1.2.11</ecNumber>
    </recommendedName>
</protein>
<dbReference type="InterPro" id="IPR015813">
    <property type="entry name" value="Pyrv/PenolPyrv_kinase-like_dom"/>
</dbReference>
<dbReference type="Pfam" id="PF02548">
    <property type="entry name" value="Pantoate_transf"/>
    <property type="match status" value="1"/>
</dbReference>
<dbReference type="InterPro" id="IPR003700">
    <property type="entry name" value="Pantoate_hydroxy_MeTrfase"/>
</dbReference>
<dbReference type="NCBIfam" id="TIGR00222">
    <property type="entry name" value="panB"/>
    <property type="match status" value="1"/>
</dbReference>
<sequence>MAAKYIMRRNSIKTIQRLKNKRPISCLTAYTSSIAKIVDQNVDVILVGDSLGTVIYGFQNTRSVTLEMMKNHGRAVMQSSHKSFTIIDMPYKTYVNKKKALVNAKHLLQFTNCQSVKLETDKTTVPIVSHLVKNKILVVSHIGALPQHFKDFSKIRLIGKTTKQKKDMLDLAHQLEEAGSSLLVLECIERELAKEITQSISIPTIGIGSSINCDGQILVINDILNTDDTFKKPQFVKTYANFSYYLNKAVKRYDTEVKNKKFPKK</sequence>
<evidence type="ECO:0000256" key="1">
    <source>
        <dbReference type="ARBA" id="ARBA00008676"/>
    </source>
</evidence>
<dbReference type="Gene3D" id="3.20.20.60">
    <property type="entry name" value="Phosphoenolpyruvate-binding domains"/>
    <property type="match status" value="1"/>
</dbReference>
<accession>A0A381X544</accession>
<proteinExistence type="inferred from homology"/>
<dbReference type="GO" id="GO:0015940">
    <property type="term" value="P:pantothenate biosynthetic process"/>
    <property type="evidence" value="ECO:0007669"/>
    <property type="project" value="InterPro"/>
</dbReference>
<dbReference type="NCBIfam" id="NF001452">
    <property type="entry name" value="PRK00311.1"/>
    <property type="match status" value="1"/>
</dbReference>
<dbReference type="PANTHER" id="PTHR20881:SF0">
    <property type="entry name" value="3-METHYL-2-OXOBUTANOATE HYDROXYMETHYLTRANSFERASE"/>
    <property type="match status" value="1"/>
</dbReference>
<reference evidence="4" key="1">
    <citation type="submission" date="2018-05" db="EMBL/GenBank/DDBJ databases">
        <authorList>
            <person name="Lanie J.A."/>
            <person name="Ng W.-L."/>
            <person name="Kazmierczak K.M."/>
            <person name="Andrzejewski T.M."/>
            <person name="Davidsen T.M."/>
            <person name="Wayne K.J."/>
            <person name="Tettelin H."/>
            <person name="Glass J.I."/>
            <person name="Rusch D."/>
            <person name="Podicherti R."/>
            <person name="Tsui H.-C.T."/>
            <person name="Winkler M.E."/>
        </authorList>
    </citation>
    <scope>NUCLEOTIDE SEQUENCE</scope>
</reference>
<dbReference type="GO" id="GO:0000287">
    <property type="term" value="F:magnesium ion binding"/>
    <property type="evidence" value="ECO:0007669"/>
    <property type="project" value="TreeGrafter"/>
</dbReference>
<evidence type="ECO:0000256" key="2">
    <source>
        <dbReference type="ARBA" id="ARBA00012618"/>
    </source>
</evidence>
<dbReference type="PANTHER" id="PTHR20881">
    <property type="entry name" value="3-METHYL-2-OXOBUTANOATE HYDROXYMETHYLTRANSFERASE"/>
    <property type="match status" value="1"/>
</dbReference>
<dbReference type="InterPro" id="IPR040442">
    <property type="entry name" value="Pyrv_kinase-like_dom_sf"/>
</dbReference>
<dbReference type="SUPFAM" id="SSF51621">
    <property type="entry name" value="Phosphoenolpyruvate/pyruvate domain"/>
    <property type="match status" value="1"/>
</dbReference>
<dbReference type="GO" id="GO:0005737">
    <property type="term" value="C:cytoplasm"/>
    <property type="evidence" value="ECO:0007669"/>
    <property type="project" value="TreeGrafter"/>
</dbReference>
<organism evidence="4">
    <name type="scientific">marine metagenome</name>
    <dbReference type="NCBI Taxonomy" id="408172"/>
    <lineage>
        <taxon>unclassified sequences</taxon>
        <taxon>metagenomes</taxon>
        <taxon>ecological metagenomes</taxon>
    </lineage>
</organism>
<dbReference type="CDD" id="cd06557">
    <property type="entry name" value="KPHMT-like"/>
    <property type="match status" value="1"/>
</dbReference>
<dbReference type="AlphaFoldDB" id="A0A381X544"/>
<gene>
    <name evidence="4" type="ORF">METZ01_LOCUS112455</name>
</gene>
<keyword evidence="3" id="KW-0808">Transferase</keyword>
<name>A0A381X544_9ZZZZ</name>
<evidence type="ECO:0000256" key="3">
    <source>
        <dbReference type="ARBA" id="ARBA00022679"/>
    </source>
</evidence>
<dbReference type="EMBL" id="UINC01013871">
    <property type="protein sequence ID" value="SVA59601.1"/>
    <property type="molecule type" value="Genomic_DNA"/>
</dbReference>
<dbReference type="EC" id="2.1.2.11" evidence="2"/>
<evidence type="ECO:0000313" key="4">
    <source>
        <dbReference type="EMBL" id="SVA59601.1"/>
    </source>
</evidence>
<comment type="similarity">
    <text evidence="1">Belongs to the PanB family.</text>
</comment>